<proteinExistence type="predicted"/>
<dbReference type="EMBL" id="JBJUIK010000005">
    <property type="protein sequence ID" value="KAL3527050.1"/>
    <property type="molecule type" value="Genomic_DNA"/>
</dbReference>
<protein>
    <submittedName>
        <fullName evidence="1">Uncharacterized protein</fullName>
    </submittedName>
</protein>
<dbReference type="Proteomes" id="UP001630127">
    <property type="component" value="Unassembled WGS sequence"/>
</dbReference>
<comment type="caution">
    <text evidence="1">The sequence shown here is derived from an EMBL/GenBank/DDBJ whole genome shotgun (WGS) entry which is preliminary data.</text>
</comment>
<sequence>MVGGYVTLHEVEVWEGALGGDAMQVGTKRGARGKHVEVSECGRIATYRGERGPTNTTYEWARVPSQLAPGFREVLFKLRNSFSRGMAQNRRLVSGFVALVCGRSTRPNGL</sequence>
<organism evidence="1 2">
    <name type="scientific">Cinchona calisaya</name>
    <dbReference type="NCBI Taxonomy" id="153742"/>
    <lineage>
        <taxon>Eukaryota</taxon>
        <taxon>Viridiplantae</taxon>
        <taxon>Streptophyta</taxon>
        <taxon>Embryophyta</taxon>
        <taxon>Tracheophyta</taxon>
        <taxon>Spermatophyta</taxon>
        <taxon>Magnoliopsida</taxon>
        <taxon>eudicotyledons</taxon>
        <taxon>Gunneridae</taxon>
        <taxon>Pentapetalae</taxon>
        <taxon>asterids</taxon>
        <taxon>lamiids</taxon>
        <taxon>Gentianales</taxon>
        <taxon>Rubiaceae</taxon>
        <taxon>Cinchonoideae</taxon>
        <taxon>Cinchoneae</taxon>
        <taxon>Cinchona</taxon>
    </lineage>
</organism>
<keyword evidence="2" id="KW-1185">Reference proteome</keyword>
<reference evidence="1 2" key="1">
    <citation type="submission" date="2024-11" db="EMBL/GenBank/DDBJ databases">
        <title>A near-complete genome assembly of Cinchona calisaya.</title>
        <authorList>
            <person name="Lian D.C."/>
            <person name="Zhao X.W."/>
            <person name="Wei L."/>
        </authorList>
    </citation>
    <scope>NUCLEOTIDE SEQUENCE [LARGE SCALE GENOMIC DNA]</scope>
    <source>
        <tissue evidence="1">Nenye</tissue>
    </source>
</reference>
<dbReference type="AlphaFoldDB" id="A0ABD3A960"/>
<accession>A0ABD3A960</accession>
<gene>
    <name evidence="1" type="ORF">ACH5RR_011706</name>
</gene>
<evidence type="ECO:0000313" key="2">
    <source>
        <dbReference type="Proteomes" id="UP001630127"/>
    </source>
</evidence>
<name>A0ABD3A960_9GENT</name>
<evidence type="ECO:0000313" key="1">
    <source>
        <dbReference type="EMBL" id="KAL3527050.1"/>
    </source>
</evidence>